<evidence type="ECO:0000256" key="5">
    <source>
        <dbReference type="ARBA" id="ARBA00022989"/>
    </source>
</evidence>
<gene>
    <name evidence="8" type="ORF">NADFUDRAFT_51316</name>
</gene>
<evidence type="ECO:0000256" key="6">
    <source>
        <dbReference type="ARBA" id="ARBA00023136"/>
    </source>
</evidence>
<evidence type="ECO:0000256" key="3">
    <source>
        <dbReference type="ARBA" id="ARBA00022692"/>
    </source>
</evidence>
<dbReference type="GO" id="GO:0016020">
    <property type="term" value="C:membrane"/>
    <property type="evidence" value="ECO:0007669"/>
    <property type="project" value="UniProtKB-SubCell"/>
</dbReference>
<name>A0A1E3PLH4_9ASCO</name>
<feature type="chain" id="PRO_5009133911" description="Glycosyltransferase family 31 protein" evidence="7">
    <location>
        <begin position="33"/>
        <end position="611"/>
    </location>
</feature>
<keyword evidence="7" id="KW-0732">Signal</keyword>
<evidence type="ECO:0000256" key="4">
    <source>
        <dbReference type="ARBA" id="ARBA00022968"/>
    </source>
</evidence>
<evidence type="ECO:0008006" key="10">
    <source>
        <dbReference type="Google" id="ProtNLM"/>
    </source>
</evidence>
<keyword evidence="5" id="KW-1133">Transmembrane helix</keyword>
<dbReference type="Gene3D" id="3.90.550.50">
    <property type="match status" value="1"/>
</dbReference>
<dbReference type="AlphaFoldDB" id="A0A1E3PLH4"/>
<keyword evidence="6" id="KW-0472">Membrane</keyword>
<proteinExistence type="inferred from homology"/>
<evidence type="ECO:0000256" key="1">
    <source>
        <dbReference type="ARBA" id="ARBA00004606"/>
    </source>
</evidence>
<evidence type="ECO:0000313" key="9">
    <source>
        <dbReference type="Proteomes" id="UP000095009"/>
    </source>
</evidence>
<keyword evidence="3" id="KW-0812">Transmembrane</keyword>
<protein>
    <recommendedName>
        <fullName evidence="10">Glycosyltransferase family 31 protein</fullName>
    </recommendedName>
</protein>
<sequence length="611" mass="70037">MMNLRRQKPRLLAAVAAVAFLLLLYIFGTSETSPASQTPATGQSSAYISQQKSKDAKTFLEAAKLQEGSRDSDALLNAMVEQQSKDASIHSTIINENLIKSTETLRAAATEPPGFLEAPRFEIESAISNHTEHPSRFPYGEYSFENQHPFYSEMKQSLPNDLVKPTEKYFVMLKEGSTSIWSRVPMHLLTTFSKVKHFGLYSDIETSLGGYPVHDILKNSTKVLMEDAAFNDYRLMNQWHRNHVYIDVATHDLPRNTFKDGWNTDRFKNLPMLAHAWKNTPSTTEWYIFMDGDTFIFWDNMAYFLSAYDPDEPHYFGSETGYLFFAHGGSGVVVSRAAMTALFGKDHHDEAVINAVVHSYEEATLKTCCGDLMLGSALRDKDISITHTNRIQGEVLAGIRFKKDSWCDPIVTFHQCTTWDIEQMWEYERAFNLKHNKGINPLDKNYRPILHKDLYHDFVLPFVNGSQVRGWDNLIEHIKMSSTTDESTVVSYKADPNYSSYENWDDFAHRPWSSADDCEALCKSWSECVSWRWMSRIKTDFETLPETECAIAPYLRFGFPSEVHNFGNEVISGTRPERLQANRQQFECDPLSQTTLEAADNTLLEGWFWRQ</sequence>
<evidence type="ECO:0000256" key="7">
    <source>
        <dbReference type="SAM" id="SignalP"/>
    </source>
</evidence>
<dbReference type="PANTHER" id="PTHR23033">
    <property type="entry name" value="BETA1,3-GALACTOSYLTRANSFERASE"/>
    <property type="match status" value="1"/>
</dbReference>
<comment type="similarity">
    <text evidence="2">Belongs to the glycosyltransferase 31 family. Beta3-Gal-T subfamily.</text>
</comment>
<reference evidence="8 9" key="1">
    <citation type="journal article" date="2016" name="Proc. Natl. Acad. Sci. U.S.A.">
        <title>Comparative genomics of biotechnologically important yeasts.</title>
        <authorList>
            <person name="Riley R."/>
            <person name="Haridas S."/>
            <person name="Wolfe K.H."/>
            <person name="Lopes M.R."/>
            <person name="Hittinger C.T."/>
            <person name="Goeker M."/>
            <person name="Salamov A.A."/>
            <person name="Wisecaver J.H."/>
            <person name="Long T.M."/>
            <person name="Calvey C.H."/>
            <person name="Aerts A.L."/>
            <person name="Barry K.W."/>
            <person name="Choi C."/>
            <person name="Clum A."/>
            <person name="Coughlan A.Y."/>
            <person name="Deshpande S."/>
            <person name="Douglass A.P."/>
            <person name="Hanson S.J."/>
            <person name="Klenk H.-P."/>
            <person name="LaButti K.M."/>
            <person name="Lapidus A."/>
            <person name="Lindquist E.A."/>
            <person name="Lipzen A.M."/>
            <person name="Meier-Kolthoff J.P."/>
            <person name="Ohm R.A."/>
            <person name="Otillar R.P."/>
            <person name="Pangilinan J.L."/>
            <person name="Peng Y."/>
            <person name="Rokas A."/>
            <person name="Rosa C.A."/>
            <person name="Scheuner C."/>
            <person name="Sibirny A.A."/>
            <person name="Slot J.C."/>
            <person name="Stielow J.B."/>
            <person name="Sun H."/>
            <person name="Kurtzman C.P."/>
            <person name="Blackwell M."/>
            <person name="Grigoriev I.V."/>
            <person name="Jeffries T.W."/>
        </authorList>
    </citation>
    <scope>NUCLEOTIDE SEQUENCE [LARGE SCALE GENOMIC DNA]</scope>
    <source>
        <strain evidence="8 9">DSM 6958</strain>
    </source>
</reference>
<keyword evidence="4" id="KW-0735">Signal-anchor</keyword>
<dbReference type="STRING" id="857566.A0A1E3PLH4"/>
<organism evidence="8 9">
    <name type="scientific">Nadsonia fulvescens var. elongata DSM 6958</name>
    <dbReference type="NCBI Taxonomy" id="857566"/>
    <lineage>
        <taxon>Eukaryota</taxon>
        <taxon>Fungi</taxon>
        <taxon>Dikarya</taxon>
        <taxon>Ascomycota</taxon>
        <taxon>Saccharomycotina</taxon>
        <taxon>Dipodascomycetes</taxon>
        <taxon>Dipodascales</taxon>
        <taxon>Dipodascales incertae sedis</taxon>
        <taxon>Nadsonia</taxon>
    </lineage>
</organism>
<dbReference type="EMBL" id="KV454409">
    <property type="protein sequence ID" value="ODQ66044.1"/>
    <property type="molecule type" value="Genomic_DNA"/>
</dbReference>
<comment type="subcellular location">
    <subcellularLocation>
        <location evidence="1">Membrane</location>
        <topology evidence="1">Single-pass type II membrane protein</topology>
    </subcellularLocation>
</comment>
<evidence type="ECO:0000313" key="8">
    <source>
        <dbReference type="EMBL" id="ODQ66044.1"/>
    </source>
</evidence>
<evidence type="ECO:0000256" key="2">
    <source>
        <dbReference type="ARBA" id="ARBA00006462"/>
    </source>
</evidence>
<dbReference type="Proteomes" id="UP000095009">
    <property type="component" value="Unassembled WGS sequence"/>
</dbReference>
<dbReference type="InterPro" id="IPR026050">
    <property type="entry name" value="C1GALT1/C1GALT1_chp1"/>
</dbReference>
<accession>A0A1E3PLH4</accession>
<dbReference type="PANTHER" id="PTHR23033:SF47">
    <property type="entry name" value="APPLE DOMAIN-CONTAINING PROTEIN-RELATED"/>
    <property type="match status" value="1"/>
</dbReference>
<feature type="signal peptide" evidence="7">
    <location>
        <begin position="1"/>
        <end position="32"/>
    </location>
</feature>
<dbReference type="OrthoDB" id="414175at2759"/>
<keyword evidence="9" id="KW-1185">Reference proteome</keyword>